<accession>A0A4Z0ZNM5</accession>
<dbReference type="EMBL" id="RQGH01000035">
    <property type="protein sequence ID" value="TGL58616.1"/>
    <property type="molecule type" value="Genomic_DNA"/>
</dbReference>
<sequence>MTGLRIPFSDYHYYGDFDSEQSFGYLEIHSPLIRSPFKLLSKNINGPIVSKRSLNLGGTKLSFSVKYEALYEPEDEISGFTSESGGVPFEYIFFLNSAVYLFVRNIDGTYFQLNGGVIRNVQKSTDAKGEETRTVECDGFEKILENFQVNLDFGTEDQTKSKRTSENISSAITEITEVIKSQANLKDAVSSIWDNLFYDFIQGAVFKRYPLFGGKRLIAKSSNQIENSHLILNVCQESYSQNFIQQVMVAGNLSIGSSGISIMELIRQFASPPLYEIFVDPLSSALLTEESFGSESERSGTPDQVAPLSFVPGSENLSEVYSVQKRSANFIFRQTPYFYWDYLDQSTEGGRYKVLRGPHYELDFDKIQNVSLNESADNVYSGVMVSPNISSLFGLVLSKPIYNTSLITLVGQNVLTVKINGMNMKGEVTETKKNDFKEALDKIRDMIFYIFCNPKNLKHITGSVKIAFTPVRVGVPFVIKNRPKSGSVSQEENSKANFNIKAIESSLGDHGYVVSVTDTFNPNGEASSSIEFKWMDSPIDFTDLQWEAS</sequence>
<reference evidence="1" key="1">
    <citation type="journal article" date="2019" name="PLoS Negl. Trop. Dis.">
        <title>Revisiting the worldwide diversity of Leptospira species in the environment.</title>
        <authorList>
            <person name="Vincent A.T."/>
            <person name="Schiettekatte O."/>
            <person name="Bourhy P."/>
            <person name="Veyrier F.J."/>
            <person name="Picardeau M."/>
        </authorList>
    </citation>
    <scope>NUCLEOTIDE SEQUENCE [LARGE SCALE GENOMIC DNA]</scope>
    <source>
        <strain evidence="1">201702451</strain>
    </source>
</reference>
<dbReference type="Proteomes" id="UP000297567">
    <property type="component" value="Unassembled WGS sequence"/>
</dbReference>
<protein>
    <submittedName>
        <fullName evidence="1">Uncharacterized protein</fullName>
    </submittedName>
</protein>
<gene>
    <name evidence="1" type="ORF">EHQ62_17120</name>
</gene>
<evidence type="ECO:0000313" key="1">
    <source>
        <dbReference type="EMBL" id="TGL58616.1"/>
    </source>
</evidence>
<proteinExistence type="predicted"/>
<organism evidence="1 2">
    <name type="scientific">Leptospira jelokensis</name>
    <dbReference type="NCBI Taxonomy" id="2484931"/>
    <lineage>
        <taxon>Bacteria</taxon>
        <taxon>Pseudomonadati</taxon>
        <taxon>Spirochaetota</taxon>
        <taxon>Spirochaetia</taxon>
        <taxon>Leptospirales</taxon>
        <taxon>Leptospiraceae</taxon>
        <taxon>Leptospira</taxon>
    </lineage>
</organism>
<dbReference type="AlphaFoldDB" id="A0A4Z0ZNM5"/>
<name>A0A4Z0ZNM5_9LEPT</name>
<evidence type="ECO:0000313" key="2">
    <source>
        <dbReference type="Proteomes" id="UP000297567"/>
    </source>
</evidence>
<dbReference type="RefSeq" id="WP_135645092.1">
    <property type="nucleotide sequence ID" value="NZ_RQGH01000035.1"/>
</dbReference>
<keyword evidence="2" id="KW-1185">Reference proteome</keyword>
<comment type="caution">
    <text evidence="1">The sequence shown here is derived from an EMBL/GenBank/DDBJ whole genome shotgun (WGS) entry which is preliminary data.</text>
</comment>